<dbReference type="Gene3D" id="3.30.950.30">
    <property type="entry name" value="Schlafen, AAA domain"/>
    <property type="match status" value="1"/>
</dbReference>
<comment type="caution">
    <text evidence="2">The sequence shown here is derived from an EMBL/GenBank/DDBJ whole genome shotgun (WGS) entry which is preliminary data.</text>
</comment>
<dbReference type="InterPro" id="IPR038475">
    <property type="entry name" value="RecG_C_sf"/>
</dbReference>
<protein>
    <recommendedName>
        <fullName evidence="1">Schlafen AlbA-2 domain-containing protein</fullName>
    </recommendedName>
</protein>
<dbReference type="Pfam" id="PF13749">
    <property type="entry name" value="HATPase_c_4"/>
    <property type="match status" value="1"/>
</dbReference>
<evidence type="ECO:0000259" key="1">
    <source>
        <dbReference type="Pfam" id="PF04326"/>
    </source>
</evidence>
<accession>A0ABN0UWH6</accession>
<dbReference type="InterPro" id="IPR007421">
    <property type="entry name" value="Schlafen_AlbA_2_dom"/>
</dbReference>
<sequence>MINKVRISAEQVEKILSLEESHFVDMKSVDVAPAKLSRTISAFANSDGGELYIGVSELKSDRKMVWDGFRLMEDANGHISVLNDILPWGQYFSCEFLRPMRGNRGHVLHVTVQKTPEVVKASNGIPYVRRSAQNMPVQGEGELERLKRNKGVTSFESEGVPLELDWVANSEVIIGFMLEVIPTADPLAWLRKQRLIIGDRPTVAAVLLFSDEPQVALPKRSAIKIYRYRTDDAEGSRETLSGVPLTIEGCLYGQIKDAVDSTVKIIQEVEVLGVAGFESIKYPHETLHEIITNAVLHRDYGIADDVHVRIFDNRVEVESPGRLPAHITADNILRERFARNGMIVRLINKFPDPPNKDVGEGLNTAFAAMKKLQLQDPVILERDNSVVVEIRHQKLASPEKIVIDFLASATSITNEVARTLTGIGSERKVTDLFRKLRDAGAIEPAPRDGGRFAWRLKR</sequence>
<dbReference type="PANTHER" id="PTHR30595">
    <property type="entry name" value="GLPR-RELATED TRANSCRIPTIONAL REPRESSOR"/>
    <property type="match status" value="1"/>
</dbReference>
<evidence type="ECO:0000313" key="2">
    <source>
        <dbReference type="EMBL" id="GAA0263603.1"/>
    </source>
</evidence>
<reference evidence="2 3" key="1">
    <citation type="journal article" date="2019" name="Int. J. Syst. Evol. Microbiol.">
        <title>The Global Catalogue of Microorganisms (GCM) 10K type strain sequencing project: providing services to taxonomists for standard genome sequencing and annotation.</title>
        <authorList>
            <consortium name="The Broad Institute Genomics Platform"/>
            <consortium name="The Broad Institute Genome Sequencing Center for Infectious Disease"/>
            <person name="Wu L."/>
            <person name="Ma J."/>
        </authorList>
    </citation>
    <scope>NUCLEOTIDE SEQUENCE [LARGE SCALE GENOMIC DNA]</scope>
    <source>
        <strain evidence="2 3">JCM 3380</strain>
    </source>
</reference>
<dbReference type="InterPro" id="IPR038461">
    <property type="entry name" value="Schlafen_AlbA_2_dom_sf"/>
</dbReference>
<dbReference type="Pfam" id="PF04326">
    <property type="entry name" value="SLFN_AlbA_2"/>
    <property type="match status" value="1"/>
</dbReference>
<name>A0ABN0UWH6_9PSEU</name>
<proteinExistence type="predicted"/>
<keyword evidence="3" id="KW-1185">Reference proteome</keyword>
<dbReference type="EMBL" id="BAAABU010000036">
    <property type="protein sequence ID" value="GAA0263603.1"/>
    <property type="molecule type" value="Genomic_DNA"/>
</dbReference>
<gene>
    <name evidence="2" type="ORF">GCM10010492_75820</name>
</gene>
<organism evidence="2 3">
    <name type="scientific">Saccharothrix mutabilis subsp. mutabilis</name>
    <dbReference type="NCBI Taxonomy" id="66855"/>
    <lineage>
        <taxon>Bacteria</taxon>
        <taxon>Bacillati</taxon>
        <taxon>Actinomycetota</taxon>
        <taxon>Actinomycetes</taxon>
        <taxon>Pseudonocardiales</taxon>
        <taxon>Pseudonocardiaceae</taxon>
        <taxon>Saccharothrix</taxon>
    </lineage>
</organism>
<evidence type="ECO:0000313" key="3">
    <source>
        <dbReference type="Proteomes" id="UP001500416"/>
    </source>
</evidence>
<feature type="domain" description="Schlafen AlbA-2" evidence="1">
    <location>
        <begin position="20"/>
        <end position="137"/>
    </location>
</feature>
<dbReference type="PANTHER" id="PTHR30595:SF6">
    <property type="entry name" value="SCHLAFEN ALBA-2 DOMAIN-CONTAINING PROTEIN"/>
    <property type="match status" value="1"/>
</dbReference>
<dbReference type="Proteomes" id="UP001500416">
    <property type="component" value="Unassembled WGS sequence"/>
</dbReference>
<dbReference type="Gene3D" id="3.30.565.60">
    <property type="match status" value="1"/>
</dbReference>